<dbReference type="Pfam" id="PF04055">
    <property type="entry name" value="Radical_SAM"/>
    <property type="match status" value="1"/>
</dbReference>
<dbReference type="AlphaFoldDB" id="A0A840UDE4"/>
<sequence>MRTAQNFLQEKEQYNNLDFDEFFAAVTDDAVSSVLVKDNLNRWDFLTLLSPGAQKYLEQMAQRARRETIRNFGYVMQLFTPMYIADYCDNLCVYCGFNHANDIKRRQLSMDEIRTEAAAIAKTGLKNILILTGESQKYSSVDYILEAVHTLQEYFSSVSMEVYAFSQADYIRAAEAGVDGMTMFQECYAKDVYKTLHLAGPKADYEYRLDAPERACRAGLRNVNIGALLGLNEWRQEAFFTGVHADYLQHKYKDVEIAISTPRMRPCSAGFAPRSIVNDTDLVQYITALRIFMPRAGLTLSTRETETMRDNLIKIGITKISGGVTVAVGGHTKGEDEGQFVISDSRSLEQMAKMLYSKGYQPVYKDWQTLAVK</sequence>
<proteinExistence type="predicted"/>
<dbReference type="SFLD" id="SFLDF00301">
    <property type="entry name" value="2-iminoacetate_synthase_(ThiH)"/>
    <property type="match status" value="1"/>
</dbReference>
<evidence type="ECO:0000313" key="9">
    <source>
        <dbReference type="Proteomes" id="UP000559117"/>
    </source>
</evidence>
<dbReference type="NCBIfam" id="TIGR02351">
    <property type="entry name" value="thiH"/>
    <property type="match status" value="1"/>
</dbReference>
<dbReference type="SFLD" id="SFLDS00029">
    <property type="entry name" value="Radical_SAM"/>
    <property type="match status" value="1"/>
</dbReference>
<feature type="domain" description="Radical SAM core" evidence="7">
    <location>
        <begin position="74"/>
        <end position="309"/>
    </location>
</feature>
<evidence type="ECO:0000256" key="1">
    <source>
        <dbReference type="ARBA" id="ARBA00001966"/>
    </source>
</evidence>
<dbReference type="PROSITE" id="PS51918">
    <property type="entry name" value="RADICAL_SAM"/>
    <property type="match status" value="1"/>
</dbReference>
<dbReference type="GO" id="GO:0036355">
    <property type="term" value="F:2-iminoacetate synthase activity"/>
    <property type="evidence" value="ECO:0007669"/>
    <property type="project" value="UniProtKB-EC"/>
</dbReference>
<dbReference type="EC" id="4.1.99.19" evidence="8"/>
<dbReference type="GO" id="GO:0051539">
    <property type="term" value="F:4 iron, 4 sulfur cluster binding"/>
    <property type="evidence" value="ECO:0007669"/>
    <property type="project" value="UniProtKB-KW"/>
</dbReference>
<dbReference type="InterPro" id="IPR007197">
    <property type="entry name" value="rSAM"/>
</dbReference>
<organism evidence="8 9">
    <name type="scientific">Pectinatus brassicae</name>
    <dbReference type="NCBI Taxonomy" id="862415"/>
    <lineage>
        <taxon>Bacteria</taxon>
        <taxon>Bacillati</taxon>
        <taxon>Bacillota</taxon>
        <taxon>Negativicutes</taxon>
        <taxon>Selenomonadales</taxon>
        <taxon>Selenomonadaceae</taxon>
        <taxon>Pectinatus</taxon>
    </lineage>
</organism>
<dbReference type="GO" id="GO:0005506">
    <property type="term" value="F:iron ion binding"/>
    <property type="evidence" value="ECO:0007669"/>
    <property type="project" value="InterPro"/>
</dbReference>
<dbReference type="SFLD" id="SFLDG01060">
    <property type="entry name" value="BATS_domain_containing"/>
    <property type="match status" value="1"/>
</dbReference>
<keyword evidence="9" id="KW-1185">Reference proteome</keyword>
<dbReference type="Gene3D" id="3.20.20.70">
    <property type="entry name" value="Aldolase class I"/>
    <property type="match status" value="1"/>
</dbReference>
<keyword evidence="4" id="KW-0479">Metal-binding</keyword>
<dbReference type="CDD" id="cd01335">
    <property type="entry name" value="Radical_SAM"/>
    <property type="match status" value="1"/>
</dbReference>
<evidence type="ECO:0000256" key="2">
    <source>
        <dbReference type="ARBA" id="ARBA00022485"/>
    </source>
</evidence>
<dbReference type="RefSeq" id="WP_183858940.1">
    <property type="nucleotide sequence ID" value="NZ_JACHFH010000002.1"/>
</dbReference>
<keyword evidence="8" id="KW-0456">Lyase</keyword>
<dbReference type="SMART" id="SM00876">
    <property type="entry name" value="BATS"/>
    <property type="match status" value="1"/>
</dbReference>
<dbReference type="EMBL" id="JACHFH010000002">
    <property type="protein sequence ID" value="MBB5335116.1"/>
    <property type="molecule type" value="Genomic_DNA"/>
</dbReference>
<gene>
    <name evidence="8" type="ORF">HNR32_000230</name>
</gene>
<dbReference type="PANTHER" id="PTHR43583:SF1">
    <property type="entry name" value="2-IMINOACETATE SYNTHASE"/>
    <property type="match status" value="1"/>
</dbReference>
<reference evidence="8 9" key="1">
    <citation type="submission" date="2020-08" db="EMBL/GenBank/DDBJ databases">
        <title>Genomic Encyclopedia of Type Strains, Phase IV (KMG-IV): sequencing the most valuable type-strain genomes for metagenomic binning, comparative biology and taxonomic classification.</title>
        <authorList>
            <person name="Goeker M."/>
        </authorList>
    </citation>
    <scope>NUCLEOTIDE SEQUENCE [LARGE SCALE GENOMIC DNA]</scope>
    <source>
        <strain evidence="8 9">DSM 24661</strain>
    </source>
</reference>
<dbReference type="InterPro" id="IPR012726">
    <property type="entry name" value="ThiH"/>
</dbReference>
<evidence type="ECO:0000313" key="8">
    <source>
        <dbReference type="EMBL" id="MBB5335116.1"/>
    </source>
</evidence>
<accession>A0A840UDE4</accession>
<dbReference type="Proteomes" id="UP000559117">
    <property type="component" value="Unassembled WGS sequence"/>
</dbReference>
<keyword evidence="3" id="KW-0949">S-adenosyl-L-methionine</keyword>
<keyword evidence="6" id="KW-0411">Iron-sulfur</keyword>
<keyword evidence="2" id="KW-0004">4Fe-4S</keyword>
<evidence type="ECO:0000259" key="7">
    <source>
        <dbReference type="PROSITE" id="PS51918"/>
    </source>
</evidence>
<dbReference type="SFLD" id="SFLDG01081">
    <property type="entry name" value="cleavage_of_the_Ca-Cb_bond_in"/>
    <property type="match status" value="1"/>
</dbReference>
<dbReference type="Pfam" id="PF06968">
    <property type="entry name" value="BATS"/>
    <property type="match status" value="1"/>
</dbReference>
<protein>
    <submittedName>
        <fullName evidence="8">2-iminoacetate synthase</fullName>
        <ecNumber evidence="8">4.1.99.19</ecNumber>
    </submittedName>
</protein>
<dbReference type="PANTHER" id="PTHR43583">
    <property type="entry name" value="2-IMINOACETATE SYNTHASE"/>
    <property type="match status" value="1"/>
</dbReference>
<evidence type="ECO:0000256" key="5">
    <source>
        <dbReference type="ARBA" id="ARBA00023004"/>
    </source>
</evidence>
<dbReference type="InterPro" id="IPR010722">
    <property type="entry name" value="BATS_dom"/>
</dbReference>
<name>A0A840UDE4_9FIRM</name>
<comment type="cofactor">
    <cofactor evidence="1">
        <name>[4Fe-4S] cluster</name>
        <dbReference type="ChEBI" id="CHEBI:49883"/>
    </cofactor>
</comment>
<comment type="caution">
    <text evidence="8">The sequence shown here is derived from an EMBL/GenBank/DDBJ whole genome shotgun (WGS) entry which is preliminary data.</text>
</comment>
<keyword evidence="5" id="KW-0408">Iron</keyword>
<dbReference type="InterPro" id="IPR013785">
    <property type="entry name" value="Aldolase_TIM"/>
</dbReference>
<dbReference type="SUPFAM" id="SSF102114">
    <property type="entry name" value="Radical SAM enzymes"/>
    <property type="match status" value="1"/>
</dbReference>
<evidence type="ECO:0000256" key="4">
    <source>
        <dbReference type="ARBA" id="ARBA00022723"/>
    </source>
</evidence>
<dbReference type="InterPro" id="IPR034428">
    <property type="entry name" value="ThiH/NoCL/HydG-like"/>
</dbReference>
<dbReference type="InterPro" id="IPR058240">
    <property type="entry name" value="rSAM_sf"/>
</dbReference>
<evidence type="ECO:0000256" key="6">
    <source>
        <dbReference type="ARBA" id="ARBA00023014"/>
    </source>
</evidence>
<evidence type="ECO:0000256" key="3">
    <source>
        <dbReference type="ARBA" id="ARBA00022691"/>
    </source>
</evidence>